<feature type="domain" description="GmrSD restriction endonucleases N-terminal" evidence="1">
    <location>
        <begin position="8"/>
        <end position="240"/>
    </location>
</feature>
<dbReference type="EMBL" id="MDEI01000022">
    <property type="protein sequence ID" value="PPU66192.1"/>
    <property type="molecule type" value="Genomic_DNA"/>
</dbReference>
<dbReference type="OrthoDB" id="9798761at2"/>
<name>A0A2S7CX74_9XANT</name>
<evidence type="ECO:0000259" key="1">
    <source>
        <dbReference type="Pfam" id="PF03235"/>
    </source>
</evidence>
<sequence length="658" mass="77000">MKTELLTISKIFNEAIFRIPDYQRGYSWEEAHLKDFWSDLEQLDSNKSHYTGVITLEEVPEHSWNRWDDDVWIIRSKKYSPYYVVDGQQRLTTIAILLQCIIEQSSSDEINFTPIEIIKRKYIYEQRSDSLAKSYIFGYEKDNPSREFLSSEIFSEKSTGHSTGEATIYTRNLRNAKSFFCSRLENASHTELETIFSKVTQQLVFNAYEISKEIDVFVAFETMNNRGKPLSALELLKNRLIYLATNIPEAEPGDGKLLRKQINDSWAVVYHNLGRNENRQLNDDEFLRTHLASYYHAEISKDIPTDDDQLHKFMRKSFEVLDDPADFLLRSHFTRRRIFDKEDESTRLQASDINNYAKGLRSSAETYFKLSTPEASGYTELERTHLERIGRLRGHGASPVVLAMYLREKNPKQRAHLLEAYERYLFCSSIRGGYHPRFSKLHLPPDVIKYIKSLNKTEELIKLYNNHVEQIFKEDSISSALHDWTKNGSGYYGWRSIRYFLYEYENSLQELSRTDRAKIEWSELCREEYGSDYVSVEHIYPQRPRSVYWTERFSAHSSTQRRLLRNSLGNLLALSKPKNASLSNKPFPEKVGSEGSTIGYRYGSYSENEVSTATSWTPEEICERGVKMLTFMERRWKLVIGDRKQKIKALGLSFLDSQ</sequence>
<dbReference type="InterPro" id="IPR011089">
    <property type="entry name" value="GmrSD_C"/>
</dbReference>
<dbReference type="Proteomes" id="UP000238191">
    <property type="component" value="Unassembled WGS sequence"/>
</dbReference>
<dbReference type="PANTHER" id="PTHR35149">
    <property type="entry name" value="SLL5132 PROTEIN"/>
    <property type="match status" value="1"/>
</dbReference>
<keyword evidence="4" id="KW-1185">Reference proteome</keyword>
<dbReference type="AlphaFoldDB" id="A0A2S7CX74"/>
<dbReference type="RefSeq" id="WP_084726057.1">
    <property type="nucleotide sequence ID" value="NZ_MDEI01000022.1"/>
</dbReference>
<reference evidence="4" key="1">
    <citation type="submission" date="2016-08" db="EMBL/GenBank/DDBJ databases">
        <authorList>
            <person name="Merda D."/>
            <person name="Briand M."/>
            <person name="Taghouti G."/>
            <person name="Carrere S."/>
            <person name="Gouzy J."/>
            <person name="Portier P."/>
            <person name="Jacques M.-A."/>
            <person name="Fischer-Le Saux M."/>
        </authorList>
    </citation>
    <scope>NUCLEOTIDE SEQUENCE [LARGE SCALE GENOMIC DNA]</scope>
    <source>
        <strain evidence="4">CFBP4643</strain>
    </source>
</reference>
<comment type="caution">
    <text evidence="3">The sequence shown here is derived from an EMBL/GenBank/DDBJ whole genome shotgun (WGS) entry which is preliminary data.</text>
</comment>
<dbReference type="Pfam" id="PF07510">
    <property type="entry name" value="GmrSD_C"/>
    <property type="match status" value="1"/>
</dbReference>
<protein>
    <submittedName>
        <fullName evidence="3">DUF262 domain-containing protein</fullName>
    </submittedName>
</protein>
<gene>
    <name evidence="3" type="ORF">XpiCFBP4643_19475</name>
</gene>
<evidence type="ECO:0000259" key="2">
    <source>
        <dbReference type="Pfam" id="PF07510"/>
    </source>
</evidence>
<proteinExistence type="predicted"/>
<organism evidence="3 4">
    <name type="scientific">Xanthomonas pisi</name>
    <dbReference type="NCBI Taxonomy" id="56457"/>
    <lineage>
        <taxon>Bacteria</taxon>
        <taxon>Pseudomonadati</taxon>
        <taxon>Pseudomonadota</taxon>
        <taxon>Gammaproteobacteria</taxon>
        <taxon>Lysobacterales</taxon>
        <taxon>Lysobacteraceae</taxon>
        <taxon>Xanthomonas</taxon>
    </lineage>
</organism>
<dbReference type="PANTHER" id="PTHR35149:SF1">
    <property type="entry name" value="DUF5655 DOMAIN-CONTAINING PROTEIN"/>
    <property type="match status" value="1"/>
</dbReference>
<dbReference type="InterPro" id="IPR004919">
    <property type="entry name" value="GmrSD_N"/>
</dbReference>
<dbReference type="Pfam" id="PF03235">
    <property type="entry name" value="GmrSD_N"/>
    <property type="match status" value="1"/>
</dbReference>
<evidence type="ECO:0000313" key="3">
    <source>
        <dbReference type="EMBL" id="PPU66192.1"/>
    </source>
</evidence>
<feature type="domain" description="GmrSD restriction endonucleases C-terminal" evidence="2">
    <location>
        <begin position="481"/>
        <end position="629"/>
    </location>
</feature>
<accession>A0A2S7CX74</accession>
<evidence type="ECO:0000313" key="4">
    <source>
        <dbReference type="Proteomes" id="UP000238191"/>
    </source>
</evidence>